<feature type="domain" description="AP2/ERF" evidence="7">
    <location>
        <begin position="22"/>
        <end position="79"/>
    </location>
</feature>
<dbReference type="AlphaFoldDB" id="A0A8J5T9X7"/>
<reference evidence="8" key="1">
    <citation type="journal article" date="2021" name="bioRxiv">
        <title>Whole Genome Assembly and Annotation of Northern Wild Rice, Zizania palustris L., Supports a Whole Genome Duplication in the Zizania Genus.</title>
        <authorList>
            <person name="Haas M."/>
            <person name="Kono T."/>
            <person name="Macchietto M."/>
            <person name="Millas R."/>
            <person name="McGilp L."/>
            <person name="Shao M."/>
            <person name="Duquette J."/>
            <person name="Hirsch C.N."/>
            <person name="Kimball J."/>
        </authorList>
    </citation>
    <scope>NUCLEOTIDE SEQUENCE</scope>
    <source>
        <tissue evidence="8">Fresh leaf tissue</tissue>
    </source>
</reference>
<dbReference type="GO" id="GO:0005634">
    <property type="term" value="C:nucleus"/>
    <property type="evidence" value="ECO:0007669"/>
    <property type="project" value="UniProtKB-SubCell"/>
</dbReference>
<dbReference type="GO" id="GO:0003677">
    <property type="term" value="F:DNA binding"/>
    <property type="evidence" value="ECO:0007669"/>
    <property type="project" value="UniProtKB-KW"/>
</dbReference>
<evidence type="ECO:0000259" key="7">
    <source>
        <dbReference type="PROSITE" id="PS51032"/>
    </source>
</evidence>
<proteinExistence type="predicted"/>
<gene>
    <name evidence="8" type="ORF">GUJ93_ZPchr0005g15034</name>
</gene>
<name>A0A8J5T9X7_ZIZPA</name>
<comment type="subcellular location">
    <subcellularLocation>
        <location evidence="1">Nucleus</location>
    </subcellularLocation>
</comment>
<accession>A0A8J5T9X7</accession>
<evidence type="ECO:0000256" key="2">
    <source>
        <dbReference type="ARBA" id="ARBA00023015"/>
    </source>
</evidence>
<reference evidence="8" key="2">
    <citation type="submission" date="2021-02" db="EMBL/GenBank/DDBJ databases">
        <authorList>
            <person name="Kimball J.A."/>
            <person name="Haas M.W."/>
            <person name="Macchietto M."/>
            <person name="Kono T."/>
            <person name="Duquette J."/>
            <person name="Shao M."/>
        </authorList>
    </citation>
    <scope>NUCLEOTIDE SEQUENCE</scope>
    <source>
        <tissue evidence="8">Fresh leaf tissue</tissue>
    </source>
</reference>
<comment type="caution">
    <text evidence="8">The sequence shown here is derived from an EMBL/GenBank/DDBJ whole genome shotgun (WGS) entry which is preliminary data.</text>
</comment>
<evidence type="ECO:0000256" key="1">
    <source>
        <dbReference type="ARBA" id="ARBA00004123"/>
    </source>
</evidence>
<protein>
    <recommendedName>
        <fullName evidence="7">AP2/ERF domain-containing protein</fullName>
    </recommendedName>
</protein>
<sequence length="159" mass="18320">MPTVAGLQSHRSWRRREKRRNPYRGIRQRQWGRWALEIRDPVKGIRIWLGTFDTAEDATRAYDTKVRRVYRWKAKTNFPPVSAPPVGEQIEEKARIAGRRASTTSTESSGSSSQWTYSGGWVASETVAIEAAHDKWDAQVYVGMREQEVQASRERAAWV</sequence>
<dbReference type="InterPro" id="IPR044808">
    <property type="entry name" value="ERF_plant"/>
</dbReference>
<keyword evidence="5" id="KW-0539">Nucleus</keyword>
<dbReference type="GO" id="GO:0009873">
    <property type="term" value="P:ethylene-activated signaling pathway"/>
    <property type="evidence" value="ECO:0007669"/>
    <property type="project" value="InterPro"/>
</dbReference>
<dbReference type="PROSITE" id="PS51032">
    <property type="entry name" value="AP2_ERF"/>
    <property type="match status" value="1"/>
</dbReference>
<evidence type="ECO:0000256" key="5">
    <source>
        <dbReference type="ARBA" id="ARBA00023242"/>
    </source>
</evidence>
<dbReference type="PANTHER" id="PTHR31190:SF494">
    <property type="entry name" value="OS09G0434500 PROTEIN"/>
    <property type="match status" value="1"/>
</dbReference>
<evidence type="ECO:0000256" key="4">
    <source>
        <dbReference type="ARBA" id="ARBA00023163"/>
    </source>
</evidence>
<dbReference type="EMBL" id="JAAALK010000284">
    <property type="protein sequence ID" value="KAG8069231.1"/>
    <property type="molecule type" value="Genomic_DNA"/>
</dbReference>
<dbReference type="PANTHER" id="PTHR31190">
    <property type="entry name" value="DNA-BINDING DOMAIN"/>
    <property type="match status" value="1"/>
</dbReference>
<dbReference type="GO" id="GO:0003700">
    <property type="term" value="F:DNA-binding transcription factor activity"/>
    <property type="evidence" value="ECO:0007669"/>
    <property type="project" value="InterPro"/>
</dbReference>
<dbReference type="SMART" id="SM00380">
    <property type="entry name" value="AP2"/>
    <property type="match status" value="1"/>
</dbReference>
<evidence type="ECO:0000313" key="8">
    <source>
        <dbReference type="EMBL" id="KAG8069231.1"/>
    </source>
</evidence>
<dbReference type="OrthoDB" id="550883at2759"/>
<evidence type="ECO:0000256" key="3">
    <source>
        <dbReference type="ARBA" id="ARBA00023125"/>
    </source>
</evidence>
<keyword evidence="4" id="KW-0804">Transcription</keyword>
<dbReference type="CDD" id="cd00018">
    <property type="entry name" value="AP2"/>
    <property type="match status" value="1"/>
</dbReference>
<keyword evidence="3" id="KW-0238">DNA-binding</keyword>
<evidence type="ECO:0000313" key="9">
    <source>
        <dbReference type="Proteomes" id="UP000729402"/>
    </source>
</evidence>
<evidence type="ECO:0000256" key="6">
    <source>
        <dbReference type="SAM" id="MobiDB-lite"/>
    </source>
</evidence>
<dbReference type="InterPro" id="IPR001471">
    <property type="entry name" value="AP2/ERF_dom"/>
</dbReference>
<organism evidence="8 9">
    <name type="scientific">Zizania palustris</name>
    <name type="common">Northern wild rice</name>
    <dbReference type="NCBI Taxonomy" id="103762"/>
    <lineage>
        <taxon>Eukaryota</taxon>
        <taxon>Viridiplantae</taxon>
        <taxon>Streptophyta</taxon>
        <taxon>Embryophyta</taxon>
        <taxon>Tracheophyta</taxon>
        <taxon>Spermatophyta</taxon>
        <taxon>Magnoliopsida</taxon>
        <taxon>Liliopsida</taxon>
        <taxon>Poales</taxon>
        <taxon>Poaceae</taxon>
        <taxon>BOP clade</taxon>
        <taxon>Oryzoideae</taxon>
        <taxon>Oryzeae</taxon>
        <taxon>Zizaniinae</taxon>
        <taxon>Zizania</taxon>
    </lineage>
</organism>
<feature type="compositionally biased region" description="Low complexity" evidence="6">
    <location>
        <begin position="102"/>
        <end position="116"/>
    </location>
</feature>
<keyword evidence="9" id="KW-1185">Reference proteome</keyword>
<dbReference type="Proteomes" id="UP000729402">
    <property type="component" value="Unassembled WGS sequence"/>
</dbReference>
<keyword evidence="2" id="KW-0805">Transcription regulation</keyword>
<feature type="region of interest" description="Disordered" evidence="6">
    <location>
        <begin position="93"/>
        <end position="116"/>
    </location>
</feature>